<name>A0ABY7U821_9CORY</name>
<dbReference type="Proteomes" id="UP001220064">
    <property type="component" value="Chromosome"/>
</dbReference>
<dbReference type="InterPro" id="IPR001453">
    <property type="entry name" value="MoaB/Mog_dom"/>
</dbReference>
<feature type="compositionally biased region" description="Polar residues" evidence="3">
    <location>
        <begin position="1"/>
        <end position="14"/>
    </location>
</feature>
<dbReference type="InterPro" id="IPR036425">
    <property type="entry name" value="MoaB/Mog-like_dom_sf"/>
</dbReference>
<sequence>MSNKKASQTDTSQPLVEREIPDDLMNIAEPDAEFLIASEKEGRVPTQRRALAVVVTDHPDAQPQDTSKLLTELLSEAEFQVDGVVTVKAKKSKIRQAIETAVVGGVDLVVTIGGTGVGPRDKTPEATAAVLDKQLPGVAQALRSSGQACGAVDACVSRGVSGISGSTVVVNLAPSRAALRDGMATLPPLVHFLITELQKHSLDG</sequence>
<reference evidence="5 6" key="1">
    <citation type="submission" date="2020-10" db="EMBL/GenBank/DDBJ databases">
        <title>Complete genome sequence of Corynebacterium massiliense DSM 45435, type strain of Corynebacterium massiliense.</title>
        <authorList>
            <person name="Busche T."/>
            <person name="Kalinowski J."/>
            <person name="Ruckert C."/>
        </authorList>
    </citation>
    <scope>NUCLEOTIDE SEQUENCE [LARGE SCALE GENOMIC DNA]</scope>
    <source>
        <strain evidence="5 6">DSM 45435</strain>
    </source>
</reference>
<evidence type="ECO:0000256" key="2">
    <source>
        <dbReference type="ARBA" id="ARBA00023150"/>
    </source>
</evidence>
<dbReference type="InterPro" id="IPR051920">
    <property type="entry name" value="MPT_Adenylyltrnsfr/MoaC-Rel"/>
</dbReference>
<organism evidence="5 6">
    <name type="scientific">Corynebacterium massiliense DSM 45435</name>
    <dbReference type="NCBI Taxonomy" id="1121364"/>
    <lineage>
        <taxon>Bacteria</taxon>
        <taxon>Bacillati</taxon>
        <taxon>Actinomycetota</taxon>
        <taxon>Actinomycetes</taxon>
        <taxon>Mycobacteriales</taxon>
        <taxon>Corynebacteriaceae</taxon>
        <taxon>Corynebacterium</taxon>
    </lineage>
</organism>
<dbReference type="SMART" id="SM00852">
    <property type="entry name" value="MoCF_biosynth"/>
    <property type="match status" value="1"/>
</dbReference>
<keyword evidence="2" id="KW-0501">Molybdenum cofactor biosynthesis</keyword>
<dbReference type="EMBL" id="CP063189">
    <property type="protein sequence ID" value="WCZ32114.1"/>
    <property type="molecule type" value="Genomic_DNA"/>
</dbReference>
<dbReference type="PANTHER" id="PTHR43764">
    <property type="entry name" value="MOLYBDENUM COFACTOR BIOSYNTHESIS"/>
    <property type="match status" value="1"/>
</dbReference>
<dbReference type="PROSITE" id="PS01078">
    <property type="entry name" value="MOCF_BIOSYNTHESIS_1"/>
    <property type="match status" value="1"/>
</dbReference>
<evidence type="ECO:0000256" key="3">
    <source>
        <dbReference type="SAM" id="MobiDB-lite"/>
    </source>
</evidence>
<accession>A0ABY7U821</accession>
<feature type="region of interest" description="Disordered" evidence="3">
    <location>
        <begin position="1"/>
        <end position="20"/>
    </location>
</feature>
<keyword evidence="6" id="KW-1185">Reference proteome</keyword>
<dbReference type="SUPFAM" id="SSF53218">
    <property type="entry name" value="Molybdenum cofactor biosynthesis proteins"/>
    <property type="match status" value="1"/>
</dbReference>
<feature type="domain" description="MoaB/Mog" evidence="4">
    <location>
        <begin position="52"/>
        <end position="192"/>
    </location>
</feature>
<evidence type="ECO:0000313" key="5">
    <source>
        <dbReference type="EMBL" id="WCZ32114.1"/>
    </source>
</evidence>
<dbReference type="InterPro" id="IPR008284">
    <property type="entry name" value="MoCF_biosynth_CS"/>
</dbReference>
<evidence type="ECO:0000259" key="4">
    <source>
        <dbReference type="SMART" id="SM00852"/>
    </source>
</evidence>
<dbReference type="Gene3D" id="3.40.980.10">
    <property type="entry name" value="MoaB/Mog-like domain"/>
    <property type="match status" value="1"/>
</dbReference>
<comment type="pathway">
    <text evidence="1">Cofactor biosynthesis; molybdopterin biosynthesis.</text>
</comment>
<protein>
    <submittedName>
        <fullName evidence="5">Molybdenum cofactor biosynthesis protein B</fullName>
    </submittedName>
</protein>
<gene>
    <name evidence="5" type="primary">moaB2</name>
    <name evidence="5" type="ORF">CMASS_03300</name>
</gene>
<evidence type="ECO:0000313" key="6">
    <source>
        <dbReference type="Proteomes" id="UP001220064"/>
    </source>
</evidence>
<dbReference type="PANTHER" id="PTHR43764:SF1">
    <property type="entry name" value="MOLYBDOPTERIN MOLYBDOTRANSFERASE"/>
    <property type="match status" value="1"/>
</dbReference>
<dbReference type="Pfam" id="PF00994">
    <property type="entry name" value="MoCF_biosynth"/>
    <property type="match status" value="1"/>
</dbReference>
<proteinExistence type="predicted"/>
<evidence type="ECO:0000256" key="1">
    <source>
        <dbReference type="ARBA" id="ARBA00005046"/>
    </source>
</evidence>